<dbReference type="GO" id="GO:0005882">
    <property type="term" value="C:intermediate filament"/>
    <property type="evidence" value="ECO:0007669"/>
    <property type="project" value="UniProtKB-KW"/>
</dbReference>
<feature type="coiled-coil region" evidence="5">
    <location>
        <begin position="592"/>
        <end position="764"/>
    </location>
</feature>
<evidence type="ECO:0000256" key="2">
    <source>
        <dbReference type="ARBA" id="ARBA00022754"/>
    </source>
</evidence>
<dbReference type="InParanoid" id="H3B3U5"/>
<keyword evidence="1" id="KW-0416">Keratin</keyword>
<evidence type="ECO:0000259" key="6">
    <source>
        <dbReference type="PROSITE" id="PS51842"/>
    </source>
</evidence>
<dbReference type="Gene3D" id="1.20.5.1160">
    <property type="entry name" value="Vasodilator-stimulated phosphoprotein"/>
    <property type="match status" value="2"/>
</dbReference>
<dbReference type="SMART" id="SM01391">
    <property type="entry name" value="Filament"/>
    <property type="match status" value="2"/>
</dbReference>
<evidence type="ECO:0000256" key="3">
    <source>
        <dbReference type="ARBA" id="ARBA00023054"/>
    </source>
</evidence>
<dbReference type="Proteomes" id="UP000008672">
    <property type="component" value="Unassembled WGS sequence"/>
</dbReference>
<dbReference type="Ensembl" id="ENSLACT00000016680.1">
    <property type="protein sequence ID" value="ENSLACP00000016566.1"/>
    <property type="gene ID" value="ENSLACG00000014599.1"/>
</dbReference>
<sequence>MSSFSTRSFSQSFSAGSLMAAPVGSIRLSTGLYAAGGATRRPPSVHGGAGGHGTRISTSSISQFKPSMLGSGFGGSLSHLSGAGIGFSDGIYSLREKETMQNLNNRLSSYLEKVRSLEAANDQLESQIREYYVKNAPKVRDYSEYLKTIVGLRAQISFATAENAKIVLQIDNARVATDDFRIKYMSELAIRQGVEADITGLKKVLDELTLTRSILEQQVEDMKEELIYLKKNHEGEMKVLCSQVSGQVNVEVDAAPGLDLSKMLAEIREQYEGIVQQNQTETEVWYKDKYNTKSKHLISFCIQYTRKRSQDLEKTRQISWNPQLPLVLFCSFMFRLASLHSCYTSCIMGDPNRVSSIEMELQRMSSSNKKQISLFSPLLNMQSSLSYSSSQSLRGFRTSGIRAHKTASVYGGLGGAQVSQNFGGSRLSLGIAGGGGQGYGSGTSYSFSASGGGGGGGGGAFGAFGGGGGGFGASESALSFNEKLTMQNLNERLATYLEKVRSLEAANIELERKIREFHINAVGPTAQDYSHFEKIILELRGKILDATVFHANMVLCIDNAKLTADDFRVKYESELTMRQGVEADIIGLRKLLDDMTLSRANLEMEIESLKDELIHLRKNHEEELQIMRSQLSGQVNVEVDAAPSTDLLGALEDLRQQYSAIAEKNQKAAEATYLEQSAEVTKEVNLNAEAIQAYQTQINDLKHTIQGLELELQTLLSIKASLEGNLAETEASYSAQLHKLQLVIMDLEAQLLQIREEIGIQSNEYNLLLDIKTRLEMEIATYRRLLDGEESSASEGISKKVRVKTIVQEIEDGRVVGEKETYTEQEIES</sequence>
<dbReference type="STRING" id="7897.ENSLACP00000016566"/>
<dbReference type="AlphaFoldDB" id="H3B3U5"/>
<keyword evidence="2 4" id="KW-0403">Intermediate filament</keyword>
<dbReference type="FunCoup" id="H3B3U5">
    <property type="interactions" value="761"/>
</dbReference>
<evidence type="ECO:0000256" key="1">
    <source>
        <dbReference type="ARBA" id="ARBA00022744"/>
    </source>
</evidence>
<comment type="similarity">
    <text evidence="4">Belongs to the intermediate filament family.</text>
</comment>
<dbReference type="Pfam" id="PF00038">
    <property type="entry name" value="Filament"/>
    <property type="match status" value="2"/>
</dbReference>
<dbReference type="EMBL" id="AFYH01112554">
    <property type="status" value="NOT_ANNOTATED_CDS"/>
    <property type="molecule type" value="Genomic_DNA"/>
</dbReference>
<keyword evidence="8" id="KW-1185">Reference proteome</keyword>
<dbReference type="GeneTree" id="ENSGT00950000182969"/>
<dbReference type="EMBL" id="AFYH01112556">
    <property type="status" value="NOT_ANNOTATED_CDS"/>
    <property type="molecule type" value="Genomic_DNA"/>
</dbReference>
<dbReference type="eggNOG" id="ENOG502QTM6">
    <property type="taxonomic scope" value="Eukaryota"/>
</dbReference>
<dbReference type="InterPro" id="IPR002957">
    <property type="entry name" value="Keratin_I"/>
</dbReference>
<evidence type="ECO:0000313" key="7">
    <source>
        <dbReference type="Ensembl" id="ENSLACP00000016566.1"/>
    </source>
</evidence>
<dbReference type="GO" id="GO:0005198">
    <property type="term" value="F:structural molecule activity"/>
    <property type="evidence" value="ECO:0007669"/>
    <property type="project" value="InterPro"/>
</dbReference>
<accession>H3B3U5</accession>
<feature type="coiled-coil region" evidence="5">
    <location>
        <begin position="205"/>
        <end position="232"/>
    </location>
</feature>
<dbReference type="EMBL" id="AFYH01112555">
    <property type="status" value="NOT_ANNOTATED_CDS"/>
    <property type="molecule type" value="Genomic_DNA"/>
</dbReference>
<dbReference type="Gene3D" id="1.20.5.500">
    <property type="entry name" value="Single helix bin"/>
    <property type="match status" value="2"/>
</dbReference>
<reference evidence="8" key="1">
    <citation type="submission" date="2011-08" db="EMBL/GenBank/DDBJ databases">
        <title>The draft genome of Latimeria chalumnae.</title>
        <authorList>
            <person name="Di Palma F."/>
            <person name="Alfoldi J."/>
            <person name="Johnson J."/>
            <person name="Berlin A."/>
            <person name="Gnerre S."/>
            <person name="Jaffe D."/>
            <person name="MacCallum I."/>
            <person name="Young S."/>
            <person name="Walker B.J."/>
            <person name="Lander E."/>
            <person name="Lindblad-Toh K."/>
        </authorList>
    </citation>
    <scope>NUCLEOTIDE SEQUENCE [LARGE SCALE GENOMIC DNA]</scope>
    <source>
        <strain evidence="8">Wild caught</strain>
    </source>
</reference>
<dbReference type="PANTHER" id="PTHR23239">
    <property type="entry name" value="INTERMEDIATE FILAMENT"/>
    <property type="match status" value="1"/>
</dbReference>
<dbReference type="FunFam" id="1.20.5.170:FF:000002">
    <property type="entry name" value="Type I keratin KA11"/>
    <property type="match status" value="1"/>
</dbReference>
<dbReference type="Gene3D" id="1.20.5.170">
    <property type="match status" value="1"/>
</dbReference>
<dbReference type="PRINTS" id="PR01248">
    <property type="entry name" value="TYPE1KERATIN"/>
</dbReference>
<evidence type="ECO:0000256" key="5">
    <source>
        <dbReference type="SAM" id="Coils"/>
    </source>
</evidence>
<organism evidence="7 8">
    <name type="scientific">Latimeria chalumnae</name>
    <name type="common">Coelacanth</name>
    <dbReference type="NCBI Taxonomy" id="7897"/>
    <lineage>
        <taxon>Eukaryota</taxon>
        <taxon>Metazoa</taxon>
        <taxon>Chordata</taxon>
        <taxon>Craniata</taxon>
        <taxon>Vertebrata</taxon>
        <taxon>Euteleostomi</taxon>
        <taxon>Coelacanthiformes</taxon>
        <taxon>Coelacanthidae</taxon>
        <taxon>Latimeria</taxon>
    </lineage>
</organism>
<evidence type="ECO:0000313" key="8">
    <source>
        <dbReference type="Proteomes" id="UP000008672"/>
    </source>
</evidence>
<dbReference type="InterPro" id="IPR039008">
    <property type="entry name" value="IF_rod_dom"/>
</dbReference>
<dbReference type="InterPro" id="IPR018039">
    <property type="entry name" value="IF_conserved"/>
</dbReference>
<reference evidence="7" key="2">
    <citation type="submission" date="2025-08" db="UniProtKB">
        <authorList>
            <consortium name="Ensembl"/>
        </authorList>
    </citation>
    <scope>IDENTIFICATION</scope>
</reference>
<evidence type="ECO:0000256" key="4">
    <source>
        <dbReference type="RuleBase" id="RU000685"/>
    </source>
</evidence>
<dbReference type="EMBL" id="AFYH01112553">
    <property type="status" value="NOT_ANNOTATED_CDS"/>
    <property type="molecule type" value="Genomic_DNA"/>
</dbReference>
<feature type="coiled-coil region" evidence="5">
    <location>
        <begin position="486"/>
        <end position="520"/>
    </location>
</feature>
<proteinExistence type="inferred from homology"/>
<dbReference type="PANTHER" id="PTHR23239:SF180">
    <property type="entry name" value="KERATIN, TYPE I CYTOSKELETAL 17"/>
    <property type="match status" value="1"/>
</dbReference>
<dbReference type="SUPFAM" id="SSF64593">
    <property type="entry name" value="Intermediate filament protein, coiled coil region"/>
    <property type="match status" value="3"/>
</dbReference>
<dbReference type="FunFam" id="1.20.5.1160:FF:000002">
    <property type="entry name" value="Type I keratin 10"/>
    <property type="match status" value="2"/>
</dbReference>
<feature type="coiled-coil region" evidence="5">
    <location>
        <begin position="100"/>
        <end position="134"/>
    </location>
</feature>
<dbReference type="PROSITE" id="PS51842">
    <property type="entry name" value="IF_ROD_2"/>
    <property type="match status" value="1"/>
</dbReference>
<dbReference type="Bgee" id="ENSLACG00000014599">
    <property type="expression patterns" value="Expressed in pelvic fin and 5 other cell types or tissues"/>
</dbReference>
<dbReference type="HOGENOM" id="CLU_017850_0_0_1"/>
<feature type="domain" description="IF rod" evidence="6">
    <location>
        <begin position="96"/>
        <end position="793"/>
    </location>
</feature>
<dbReference type="PROSITE" id="PS00226">
    <property type="entry name" value="IF_ROD_1"/>
    <property type="match status" value="1"/>
</dbReference>
<name>H3B3U5_LATCH</name>
<reference evidence="7" key="3">
    <citation type="submission" date="2025-09" db="UniProtKB">
        <authorList>
            <consortium name="Ensembl"/>
        </authorList>
    </citation>
    <scope>IDENTIFICATION</scope>
</reference>
<protein>
    <submittedName>
        <fullName evidence="7">Type I cytokeratin, enveloping layer</fullName>
    </submittedName>
</protein>
<keyword evidence="3 5" id="KW-0175">Coiled coil</keyword>